<dbReference type="GO" id="GO:0003960">
    <property type="term" value="F:quinone reductase (NADPH) activity"/>
    <property type="evidence" value="ECO:0007669"/>
    <property type="project" value="InterPro"/>
</dbReference>
<comment type="caution">
    <text evidence="6">The sequence shown here is derived from an EMBL/GenBank/DDBJ whole genome shotgun (WGS) entry which is preliminary data.</text>
</comment>
<proteinExistence type="predicted"/>
<name>A0A4Q1L0T2_9CELL</name>
<evidence type="ECO:0000256" key="2">
    <source>
        <dbReference type="ARBA" id="ARBA00023002"/>
    </source>
</evidence>
<dbReference type="Pfam" id="PF00107">
    <property type="entry name" value="ADH_zinc_N"/>
    <property type="match status" value="1"/>
</dbReference>
<evidence type="ECO:0000313" key="8">
    <source>
        <dbReference type="Proteomes" id="UP000290517"/>
    </source>
</evidence>
<dbReference type="OrthoDB" id="9780520at2"/>
<dbReference type="SUPFAM" id="SSF51735">
    <property type="entry name" value="NAD(P)-binding Rossmann-fold domains"/>
    <property type="match status" value="1"/>
</dbReference>
<dbReference type="GO" id="GO:0070402">
    <property type="term" value="F:NADPH binding"/>
    <property type="evidence" value="ECO:0007669"/>
    <property type="project" value="TreeGrafter"/>
</dbReference>
<dbReference type="STRING" id="1713.GCA_000718325_00903"/>
<dbReference type="InterPro" id="IPR020843">
    <property type="entry name" value="ER"/>
</dbReference>
<dbReference type="GO" id="GO:0035925">
    <property type="term" value="F:mRNA 3'-UTR AU-rich region binding"/>
    <property type="evidence" value="ECO:0007669"/>
    <property type="project" value="TreeGrafter"/>
</dbReference>
<feature type="domain" description="Enoyl reductase (ER)" evidence="4">
    <location>
        <begin position="10"/>
        <end position="325"/>
    </location>
</feature>
<dbReference type="SUPFAM" id="SSF50129">
    <property type="entry name" value="GroES-like"/>
    <property type="match status" value="1"/>
</dbReference>
<dbReference type="GO" id="GO:0005829">
    <property type="term" value="C:cytosol"/>
    <property type="evidence" value="ECO:0007669"/>
    <property type="project" value="TreeGrafter"/>
</dbReference>
<dbReference type="Gene3D" id="3.40.50.720">
    <property type="entry name" value="NAD(P)-binding Rossmann-like Domain"/>
    <property type="match status" value="1"/>
</dbReference>
<dbReference type="PANTHER" id="PTHR48106:SF13">
    <property type="entry name" value="QUINONE OXIDOREDUCTASE-RELATED"/>
    <property type="match status" value="1"/>
</dbReference>
<keyword evidence="2" id="KW-0560">Oxidoreductase</keyword>
<dbReference type="EMBL" id="SDJQ01000007">
    <property type="protein sequence ID" value="RXR35795.1"/>
    <property type="molecule type" value="Genomic_DNA"/>
</dbReference>
<feature type="compositionally biased region" description="Polar residues" evidence="3">
    <location>
        <begin position="335"/>
        <end position="349"/>
    </location>
</feature>
<feature type="region of interest" description="Disordered" evidence="3">
    <location>
        <begin position="327"/>
        <end position="349"/>
    </location>
</feature>
<evidence type="ECO:0000313" key="7">
    <source>
        <dbReference type="Proteomes" id="UP000289805"/>
    </source>
</evidence>
<reference evidence="7 8" key="1">
    <citation type="submission" date="2019-01" db="EMBL/GenBank/DDBJ databases">
        <title>Oerskovia turbata Genome sequencing and assembly.</title>
        <authorList>
            <person name="Dou T."/>
        </authorList>
    </citation>
    <scope>NUCLEOTIDE SEQUENCE [LARGE SCALE GENOMIC DNA]</scope>
    <source>
        <strain evidence="6 7">JCM12123</strain>
        <strain evidence="5 8">JCM3160</strain>
    </source>
</reference>
<dbReference type="Proteomes" id="UP000290517">
    <property type="component" value="Unassembled WGS sequence"/>
</dbReference>
<dbReference type="InterPro" id="IPR013154">
    <property type="entry name" value="ADH-like_N"/>
</dbReference>
<evidence type="ECO:0000313" key="6">
    <source>
        <dbReference type="EMBL" id="RXR35795.1"/>
    </source>
</evidence>
<dbReference type="Pfam" id="PF08240">
    <property type="entry name" value="ADH_N"/>
    <property type="match status" value="1"/>
</dbReference>
<dbReference type="AlphaFoldDB" id="A0A4Q1L0T2"/>
<sequence>MRAIQALQAGGPDVLDLVELPTPVPGPGELLVDVAAAGVNFIDTYRRAGVYPMEYPHVVGTEGAGVVAAVGPGVADFAPGDHVAWTNAFGSYAEQVVVPADVAVPVPEPVDLRVAAAVGLQGLTAHYLVTSTYPVQPGDDVLLHAGAGGVGLLATQLAVRRGARVITTVSTEAKADLSRAAGASDVVNYAELDDLTTELPAIVRDLTGGRGVAVVYDSVGKDTFEASLASLRRRGMLVLFGGSSGQVPPFDLQRLNKGGSLFTTRPKLDDYTATRAELLDRASEVYALVASGDLDVRVSATFPLARAADAHRALEARATTGKVLLVPGSGVGSDADTSTATGPTTDPAS</sequence>
<dbReference type="CDD" id="cd05286">
    <property type="entry name" value="QOR2"/>
    <property type="match status" value="1"/>
</dbReference>
<accession>A0A4Q1L0T2</accession>
<dbReference type="PANTHER" id="PTHR48106">
    <property type="entry name" value="QUINONE OXIDOREDUCTASE PIG3-RELATED"/>
    <property type="match status" value="1"/>
</dbReference>
<organism evidence="6 7">
    <name type="scientific">Oerskovia turbata</name>
    <dbReference type="NCBI Taxonomy" id="1713"/>
    <lineage>
        <taxon>Bacteria</taxon>
        <taxon>Bacillati</taxon>
        <taxon>Actinomycetota</taxon>
        <taxon>Actinomycetes</taxon>
        <taxon>Micrococcales</taxon>
        <taxon>Cellulomonadaceae</taxon>
        <taxon>Oerskovia</taxon>
    </lineage>
</organism>
<evidence type="ECO:0000259" key="4">
    <source>
        <dbReference type="SMART" id="SM00829"/>
    </source>
</evidence>
<dbReference type="Gene3D" id="3.90.180.10">
    <property type="entry name" value="Medium-chain alcohol dehydrogenases, catalytic domain"/>
    <property type="match status" value="1"/>
</dbReference>
<evidence type="ECO:0000313" key="5">
    <source>
        <dbReference type="EMBL" id="RXR27768.1"/>
    </source>
</evidence>
<evidence type="ECO:0000256" key="1">
    <source>
        <dbReference type="ARBA" id="ARBA00022857"/>
    </source>
</evidence>
<dbReference type="EMBL" id="SDJR01000001">
    <property type="protein sequence ID" value="RXR27768.1"/>
    <property type="molecule type" value="Genomic_DNA"/>
</dbReference>
<gene>
    <name evidence="5" type="ORF">EQW73_00075</name>
    <name evidence="6" type="ORF">EQW78_05675</name>
</gene>
<keyword evidence="1" id="KW-0521">NADP</keyword>
<dbReference type="RefSeq" id="WP_084689829.1">
    <property type="nucleotide sequence ID" value="NZ_JOFV01000004.1"/>
</dbReference>
<dbReference type="SMART" id="SM00829">
    <property type="entry name" value="PKS_ER"/>
    <property type="match status" value="1"/>
</dbReference>
<dbReference type="FunFam" id="3.40.50.720:FF:000053">
    <property type="entry name" value="Quinone oxidoreductase 1"/>
    <property type="match status" value="1"/>
</dbReference>
<dbReference type="InterPro" id="IPR047618">
    <property type="entry name" value="QOR-like"/>
</dbReference>
<keyword evidence="8" id="KW-1185">Reference proteome</keyword>
<dbReference type="Proteomes" id="UP000289805">
    <property type="component" value="Unassembled WGS sequence"/>
</dbReference>
<protein>
    <submittedName>
        <fullName evidence="6">Quinone oxidoreductase</fullName>
    </submittedName>
</protein>
<evidence type="ECO:0000256" key="3">
    <source>
        <dbReference type="SAM" id="MobiDB-lite"/>
    </source>
</evidence>
<dbReference type="InterPro" id="IPR011032">
    <property type="entry name" value="GroES-like_sf"/>
</dbReference>
<dbReference type="InterPro" id="IPR013149">
    <property type="entry name" value="ADH-like_C"/>
</dbReference>
<dbReference type="InterPro" id="IPR036291">
    <property type="entry name" value="NAD(P)-bd_dom_sf"/>
</dbReference>